<keyword evidence="1" id="KW-0472">Membrane</keyword>
<dbReference type="EMBL" id="CAADHO010000017">
    <property type="protein sequence ID" value="VFQ47444.1"/>
    <property type="molecule type" value="Genomic_DNA"/>
</dbReference>
<gene>
    <name evidence="2" type="ORF">MSL71_51440</name>
</gene>
<sequence>MSLGATWPVSSSIICLKGEVMSEESNELSFGVEQKYTKRPWYISIMAIWALFGIGGFSISLARYLSHGNRDVYQILGVVILSLTIVLMINIVKMKKPIIIAFGVLNIALGLWQSLNLINHIFNGRPHPSIIGFLLFIIIPSLIMAYLSLRPSFLFHSDKFSEYKNLLSMQKISLKKTH</sequence>
<evidence type="ECO:0000256" key="1">
    <source>
        <dbReference type="SAM" id="Phobius"/>
    </source>
</evidence>
<keyword evidence="1" id="KW-0812">Transmembrane</keyword>
<reference evidence="2 3" key="1">
    <citation type="submission" date="2019-03" db="EMBL/GenBank/DDBJ databases">
        <authorList>
            <person name="Nijsse B."/>
        </authorList>
    </citation>
    <scope>NUCLEOTIDE SEQUENCE [LARGE SCALE GENOMIC DNA]</scope>
    <source>
        <strain evidence="2">Desulfoluna butyratoxydans MSL71</strain>
    </source>
</reference>
<feature type="transmembrane region" description="Helical" evidence="1">
    <location>
        <begin position="99"/>
        <end position="118"/>
    </location>
</feature>
<evidence type="ECO:0000313" key="2">
    <source>
        <dbReference type="EMBL" id="VFQ47444.1"/>
    </source>
</evidence>
<dbReference type="AlphaFoldDB" id="A0A4U8YU71"/>
<organism evidence="2 3">
    <name type="scientific">Desulfoluna butyratoxydans</name>
    <dbReference type="NCBI Taxonomy" id="231438"/>
    <lineage>
        <taxon>Bacteria</taxon>
        <taxon>Pseudomonadati</taxon>
        <taxon>Thermodesulfobacteriota</taxon>
        <taxon>Desulfobacteria</taxon>
        <taxon>Desulfobacterales</taxon>
        <taxon>Desulfolunaceae</taxon>
        <taxon>Desulfoluna</taxon>
    </lineage>
</organism>
<accession>A0A4U8YU71</accession>
<evidence type="ECO:0000313" key="3">
    <source>
        <dbReference type="Proteomes" id="UP000507962"/>
    </source>
</evidence>
<proteinExistence type="predicted"/>
<keyword evidence="1" id="KW-1133">Transmembrane helix</keyword>
<protein>
    <submittedName>
        <fullName evidence="2">Uncharacterized protein</fullName>
    </submittedName>
</protein>
<feature type="transmembrane region" description="Helical" evidence="1">
    <location>
        <begin position="72"/>
        <end position="92"/>
    </location>
</feature>
<name>A0A4U8YU71_9BACT</name>
<feature type="transmembrane region" description="Helical" evidence="1">
    <location>
        <begin position="130"/>
        <end position="149"/>
    </location>
</feature>
<keyword evidence="3" id="KW-1185">Reference proteome</keyword>
<feature type="transmembrane region" description="Helical" evidence="1">
    <location>
        <begin position="41"/>
        <end position="66"/>
    </location>
</feature>
<dbReference type="Proteomes" id="UP000507962">
    <property type="component" value="Unassembled WGS sequence"/>
</dbReference>